<dbReference type="RefSeq" id="WP_034988516.1">
    <property type="nucleotide sequence ID" value="NZ_AYZF01000008.1"/>
</dbReference>
<gene>
    <name evidence="1" type="ORF">FD15_GL000564</name>
</gene>
<accession>A0A023CX86</accession>
<proteinExistence type="predicted"/>
<comment type="caution">
    <text evidence="1">The sequence shown here is derived from an EMBL/GenBank/DDBJ whole genome shotgun (WGS) entry which is preliminary data.</text>
</comment>
<protein>
    <submittedName>
        <fullName evidence="1">Uncharacterized protein</fullName>
    </submittedName>
</protein>
<keyword evidence="2" id="KW-1185">Reference proteome</keyword>
<dbReference type="PATRIC" id="fig|1423806.3.peg.574"/>
<name>A0A023CX86_9LACO</name>
<dbReference type="Proteomes" id="UP000050961">
    <property type="component" value="Unassembled WGS sequence"/>
</dbReference>
<evidence type="ECO:0000313" key="1">
    <source>
        <dbReference type="EMBL" id="KRN07001.1"/>
    </source>
</evidence>
<reference evidence="1 2" key="1">
    <citation type="journal article" date="2015" name="Genome Announc.">
        <title>Expanding the biotechnology potential of lactobacilli through comparative genomics of 213 strains and associated genera.</title>
        <authorList>
            <person name="Sun Z."/>
            <person name="Harris H.M."/>
            <person name="McCann A."/>
            <person name="Guo C."/>
            <person name="Argimon S."/>
            <person name="Zhang W."/>
            <person name="Yang X."/>
            <person name="Jeffery I.B."/>
            <person name="Cooney J.C."/>
            <person name="Kagawa T.F."/>
            <person name="Liu W."/>
            <person name="Song Y."/>
            <person name="Salvetti E."/>
            <person name="Wrobel A."/>
            <person name="Rasinkangas P."/>
            <person name="Parkhill J."/>
            <person name="Rea M.C."/>
            <person name="O'Sullivan O."/>
            <person name="Ritari J."/>
            <person name="Douillard F.P."/>
            <person name="Paul Ross R."/>
            <person name="Yang R."/>
            <person name="Briner A.E."/>
            <person name="Felis G.E."/>
            <person name="de Vos W.M."/>
            <person name="Barrangou R."/>
            <person name="Klaenhammer T.R."/>
            <person name="Caufield P.W."/>
            <person name="Cui Y."/>
            <person name="Zhang H."/>
            <person name="O'Toole P.W."/>
        </authorList>
    </citation>
    <scope>NUCLEOTIDE SEQUENCE [LARGE SCALE GENOMIC DNA]</scope>
    <source>
        <strain evidence="1 2">DSM 21376</strain>
    </source>
</reference>
<organism evidence="1 2">
    <name type="scientific">Liquorilactobacillus sucicola DSM 21376 = JCM 15457</name>
    <dbReference type="NCBI Taxonomy" id="1423806"/>
    <lineage>
        <taxon>Bacteria</taxon>
        <taxon>Bacillati</taxon>
        <taxon>Bacillota</taxon>
        <taxon>Bacilli</taxon>
        <taxon>Lactobacillales</taxon>
        <taxon>Lactobacillaceae</taxon>
        <taxon>Liquorilactobacillus</taxon>
    </lineage>
</organism>
<dbReference type="EMBL" id="AYZF01000008">
    <property type="protein sequence ID" value="KRN07001.1"/>
    <property type="molecule type" value="Genomic_DNA"/>
</dbReference>
<dbReference type="eggNOG" id="ENOG5032F52">
    <property type="taxonomic scope" value="Bacteria"/>
</dbReference>
<sequence>MVNTKIERTEARVEKNTEWRLSNEENAHFLNVIFSKELENAMKDNRNFSFSRFESEQLNYLRPLVEKLDSDYELTLDKSVIGSDFLPLSSKDAVHLLKKVSA</sequence>
<evidence type="ECO:0000313" key="2">
    <source>
        <dbReference type="Proteomes" id="UP000050961"/>
    </source>
</evidence>
<dbReference type="AlphaFoldDB" id="A0A023CX86"/>
<dbReference type="OrthoDB" id="2297359at2"/>